<dbReference type="InterPro" id="IPR013785">
    <property type="entry name" value="Aldolase_TIM"/>
</dbReference>
<evidence type="ECO:0000256" key="6">
    <source>
        <dbReference type="ARBA" id="ARBA00022630"/>
    </source>
</evidence>
<keyword evidence="14" id="KW-1185">Reference proteome</keyword>
<name>A0A662Z4U0_9STAP</name>
<dbReference type="CDD" id="cd04730">
    <property type="entry name" value="NPD_like"/>
    <property type="match status" value="1"/>
</dbReference>
<evidence type="ECO:0000256" key="8">
    <source>
        <dbReference type="ARBA" id="ARBA00022741"/>
    </source>
</evidence>
<gene>
    <name evidence="13" type="ORF">SAMN05192557_1797</name>
</gene>
<dbReference type="RefSeq" id="WP_091476035.1">
    <property type="nucleotide sequence ID" value="NZ_FOIT01000006.1"/>
</dbReference>
<reference evidence="13 14" key="1">
    <citation type="submission" date="2016-10" db="EMBL/GenBank/DDBJ databases">
        <authorList>
            <person name="Varghese N."/>
            <person name="Submissions S."/>
        </authorList>
    </citation>
    <scope>NUCLEOTIDE SEQUENCE [LARGE SCALE GENOMIC DNA]</scope>
    <source>
        <strain evidence="13 14">IBRC-M10081</strain>
    </source>
</reference>
<proteinExistence type="inferred from homology"/>
<evidence type="ECO:0000256" key="3">
    <source>
        <dbReference type="ARBA" id="ARBA00009881"/>
    </source>
</evidence>
<evidence type="ECO:0000256" key="1">
    <source>
        <dbReference type="ARBA" id="ARBA00001917"/>
    </source>
</evidence>
<evidence type="ECO:0000313" key="14">
    <source>
        <dbReference type="Proteomes" id="UP000243605"/>
    </source>
</evidence>
<keyword evidence="10 13" id="KW-0503">Monooxygenase</keyword>
<organism evidence="13 14">
    <name type="scientific">Aliicoccus persicus</name>
    <dbReference type="NCBI Taxonomy" id="930138"/>
    <lineage>
        <taxon>Bacteria</taxon>
        <taxon>Bacillati</taxon>
        <taxon>Bacillota</taxon>
        <taxon>Bacilli</taxon>
        <taxon>Bacillales</taxon>
        <taxon>Staphylococcaceae</taxon>
        <taxon>Aliicoccus</taxon>
    </lineage>
</organism>
<dbReference type="Pfam" id="PF03060">
    <property type="entry name" value="NMO"/>
    <property type="match status" value="1"/>
</dbReference>
<accession>A0A662Z4U0</accession>
<dbReference type="GO" id="GO:0009636">
    <property type="term" value="P:response to toxic substance"/>
    <property type="evidence" value="ECO:0007669"/>
    <property type="project" value="UniProtKB-KW"/>
</dbReference>
<evidence type="ECO:0000256" key="2">
    <source>
        <dbReference type="ARBA" id="ARBA00003535"/>
    </source>
</evidence>
<dbReference type="SUPFAM" id="SSF51412">
    <property type="entry name" value="Inosine monophosphate dehydrogenase (IMPDH)"/>
    <property type="match status" value="1"/>
</dbReference>
<dbReference type="GO" id="GO:0000166">
    <property type="term" value="F:nucleotide binding"/>
    <property type="evidence" value="ECO:0007669"/>
    <property type="project" value="UniProtKB-KW"/>
</dbReference>
<evidence type="ECO:0000256" key="5">
    <source>
        <dbReference type="ARBA" id="ARBA00022575"/>
    </source>
</evidence>
<dbReference type="GO" id="GO:0018580">
    <property type="term" value="F:nitronate monooxygenase activity"/>
    <property type="evidence" value="ECO:0007669"/>
    <property type="project" value="InterPro"/>
</dbReference>
<dbReference type="AlphaFoldDB" id="A0A662Z4U0"/>
<dbReference type="Gene3D" id="3.20.20.70">
    <property type="entry name" value="Aldolase class I"/>
    <property type="match status" value="1"/>
</dbReference>
<dbReference type="Proteomes" id="UP000243605">
    <property type="component" value="Unassembled WGS sequence"/>
</dbReference>
<dbReference type="EMBL" id="FOIT01000006">
    <property type="protein sequence ID" value="SEW14367.1"/>
    <property type="molecule type" value="Genomic_DNA"/>
</dbReference>
<evidence type="ECO:0000256" key="11">
    <source>
        <dbReference type="ARBA" id="ARBA00031155"/>
    </source>
</evidence>
<dbReference type="PANTHER" id="PTHR42747:SF3">
    <property type="entry name" value="NITRONATE MONOOXYGENASE-RELATED"/>
    <property type="match status" value="1"/>
</dbReference>
<evidence type="ECO:0000256" key="7">
    <source>
        <dbReference type="ARBA" id="ARBA00022643"/>
    </source>
</evidence>
<dbReference type="FunFam" id="3.20.20.70:FF:000154">
    <property type="entry name" value="Probable nitronate monooxygenase"/>
    <property type="match status" value="1"/>
</dbReference>
<protein>
    <recommendedName>
        <fullName evidence="4">Probable nitronate monooxygenase</fullName>
    </recommendedName>
    <alternativeName>
        <fullName evidence="11">Propionate 3-nitronate monooxygenase</fullName>
    </alternativeName>
</protein>
<evidence type="ECO:0000256" key="4">
    <source>
        <dbReference type="ARBA" id="ARBA00013457"/>
    </source>
</evidence>
<evidence type="ECO:0000313" key="13">
    <source>
        <dbReference type="EMBL" id="SEW14367.1"/>
    </source>
</evidence>
<comment type="similarity">
    <text evidence="3">Belongs to the nitronate monooxygenase family. NMO class I subfamily.</text>
</comment>
<keyword evidence="7" id="KW-0288">FMN</keyword>
<comment type="cofactor">
    <cofactor evidence="1">
        <name>FMN</name>
        <dbReference type="ChEBI" id="CHEBI:58210"/>
    </cofactor>
</comment>
<keyword evidence="8" id="KW-0547">Nucleotide-binding</keyword>
<sequence>MWNENQLTQQLKIKYPIIQAGMSGATTPELVAAVSNSGALGTYGAGYLSAEETREAIQKIKTLTDQPFAVNLFVPEHVDVDEAQISRSIDVLQPIYEELNINPASKVNPTEINKFEEQIEVIIEENVPICSFTFGIPSLDIIKRLKDNNVKLIGTATSVREAELNEEASMDAVVAQGSEAGGHRGSFETPFHDAMIGTMALTPQAADTVNIPVIAAGGIADARGIYASLILGAAGAQIGTLFLTTHESAANKAIKSAVLNSVETDKVITPSFSGKPARGIRNDFIDKMLDYQDSLASYPIQHALTSVIRKAAAQQNRPEYMALWSGQNTRFNKEQSTQELVENLINEIESLRTSL</sequence>
<keyword evidence="5" id="KW-0216">Detoxification</keyword>
<evidence type="ECO:0000256" key="10">
    <source>
        <dbReference type="ARBA" id="ARBA00023033"/>
    </source>
</evidence>
<comment type="catalytic activity">
    <reaction evidence="12">
        <text>3 propionate 3-nitronate + 3 O2 + H2O = 3 3-oxopropanoate + 2 nitrate + nitrite + H2O2 + 3 H(+)</text>
        <dbReference type="Rhea" id="RHEA:57332"/>
        <dbReference type="ChEBI" id="CHEBI:15377"/>
        <dbReference type="ChEBI" id="CHEBI:15378"/>
        <dbReference type="ChEBI" id="CHEBI:15379"/>
        <dbReference type="ChEBI" id="CHEBI:16240"/>
        <dbReference type="ChEBI" id="CHEBI:16301"/>
        <dbReference type="ChEBI" id="CHEBI:17632"/>
        <dbReference type="ChEBI" id="CHEBI:33190"/>
        <dbReference type="ChEBI" id="CHEBI:136067"/>
    </reaction>
</comment>
<dbReference type="OrthoDB" id="9778912at2"/>
<keyword evidence="6" id="KW-0285">Flavoprotein</keyword>
<dbReference type="PANTHER" id="PTHR42747">
    <property type="entry name" value="NITRONATE MONOOXYGENASE-RELATED"/>
    <property type="match status" value="1"/>
</dbReference>
<evidence type="ECO:0000256" key="12">
    <source>
        <dbReference type="ARBA" id="ARBA00049401"/>
    </source>
</evidence>
<keyword evidence="9" id="KW-0560">Oxidoreductase</keyword>
<dbReference type="InterPro" id="IPR004136">
    <property type="entry name" value="NMO"/>
</dbReference>
<comment type="function">
    <text evidence="2">Nitronate monooxygenase that uses molecular oxygen to catalyze the oxidative denitrification of alkyl nitronates. Acts on propionate 3-nitronate (P3N), the presumed physiological substrate. Probably functions in the detoxification of P3N, a metabolic poison produced by plants and fungi as a defense mechanism.</text>
</comment>
<evidence type="ECO:0000256" key="9">
    <source>
        <dbReference type="ARBA" id="ARBA00023002"/>
    </source>
</evidence>